<protein>
    <submittedName>
        <fullName evidence="1">Uncharacterized protein</fullName>
    </submittedName>
</protein>
<dbReference type="EMBL" id="KV454541">
    <property type="protein sequence ID" value="ODV67297.1"/>
    <property type="molecule type" value="Genomic_DNA"/>
</dbReference>
<keyword evidence="2" id="KW-1185">Reference proteome</keyword>
<dbReference type="AlphaFoldDB" id="A0A1E4RJ54"/>
<sequence>MKWYQRFELAKKIIPVQTGLEPARVKPIGTCTRRLNHSATTPFTFVHYPKSGTTPGHISARL</sequence>
<dbReference type="GeneID" id="30995941"/>
<evidence type="ECO:0000313" key="2">
    <source>
        <dbReference type="Proteomes" id="UP000095085"/>
    </source>
</evidence>
<evidence type="ECO:0000313" key="1">
    <source>
        <dbReference type="EMBL" id="ODV67297.1"/>
    </source>
</evidence>
<organism evidence="1 2">
    <name type="scientific">Hyphopichia burtonii NRRL Y-1933</name>
    <dbReference type="NCBI Taxonomy" id="984485"/>
    <lineage>
        <taxon>Eukaryota</taxon>
        <taxon>Fungi</taxon>
        <taxon>Dikarya</taxon>
        <taxon>Ascomycota</taxon>
        <taxon>Saccharomycotina</taxon>
        <taxon>Pichiomycetes</taxon>
        <taxon>Debaryomycetaceae</taxon>
        <taxon>Hyphopichia</taxon>
    </lineage>
</organism>
<gene>
    <name evidence="1" type="ORF">HYPBUDRAFT_153144</name>
</gene>
<dbReference type="Proteomes" id="UP000095085">
    <property type="component" value="Unassembled WGS sequence"/>
</dbReference>
<name>A0A1E4RJ54_9ASCO</name>
<dbReference type="RefSeq" id="XP_020076364.1">
    <property type="nucleotide sequence ID" value="XM_020221392.1"/>
</dbReference>
<accession>A0A1E4RJ54</accession>
<proteinExistence type="predicted"/>
<reference evidence="2" key="1">
    <citation type="submission" date="2016-05" db="EMBL/GenBank/DDBJ databases">
        <title>Comparative genomics of biotechnologically important yeasts.</title>
        <authorList>
            <consortium name="DOE Joint Genome Institute"/>
            <person name="Riley R."/>
            <person name="Haridas S."/>
            <person name="Wolfe K.H."/>
            <person name="Lopes M.R."/>
            <person name="Hittinger C.T."/>
            <person name="Goker M."/>
            <person name="Salamov A."/>
            <person name="Wisecaver J."/>
            <person name="Long T.M."/>
            <person name="Aerts A.L."/>
            <person name="Barry K."/>
            <person name="Choi C."/>
            <person name="Clum A."/>
            <person name="Coughlan A.Y."/>
            <person name="Deshpande S."/>
            <person name="Douglass A.P."/>
            <person name="Hanson S.J."/>
            <person name="Klenk H.-P."/>
            <person name="Labutti K."/>
            <person name="Lapidus A."/>
            <person name="Lindquist E."/>
            <person name="Lipzen A."/>
            <person name="Meier-Kolthoff J.P."/>
            <person name="Ohm R.A."/>
            <person name="Otillar R.P."/>
            <person name="Pangilinan J."/>
            <person name="Peng Y."/>
            <person name="Rokas A."/>
            <person name="Rosa C.A."/>
            <person name="Scheuner C."/>
            <person name="Sibirny A.A."/>
            <person name="Slot J.C."/>
            <person name="Stielow J.B."/>
            <person name="Sun H."/>
            <person name="Kurtzman C.P."/>
            <person name="Blackwell M."/>
            <person name="Grigoriev I.V."/>
            <person name="Jeffries T.W."/>
        </authorList>
    </citation>
    <scope>NUCLEOTIDE SEQUENCE [LARGE SCALE GENOMIC DNA]</scope>
    <source>
        <strain evidence="2">NRRL Y-1933</strain>
    </source>
</reference>